<keyword evidence="3" id="KW-1185">Reference proteome</keyword>
<feature type="coiled-coil region" evidence="1">
    <location>
        <begin position="31"/>
        <end position="58"/>
    </location>
</feature>
<dbReference type="RefSeq" id="WP_156274773.1">
    <property type="nucleotide sequence ID" value="NZ_CP046244.1"/>
</dbReference>
<evidence type="ECO:0000256" key="1">
    <source>
        <dbReference type="SAM" id="Coils"/>
    </source>
</evidence>
<dbReference type="OrthoDB" id="1726628at2"/>
<accession>A0A6I5ZUK7</accession>
<reference evidence="2 3" key="1">
    <citation type="submission" date="2019-11" db="EMBL/GenBank/DDBJ databases">
        <title>Genome sequence of Moorella glycerini DSM11254.</title>
        <authorList>
            <person name="Poehlein A."/>
            <person name="Boeer T."/>
            <person name="Daniel R."/>
        </authorList>
    </citation>
    <scope>NUCLEOTIDE SEQUENCE [LARGE SCALE GENOMIC DNA]</scope>
    <source>
        <strain evidence="2 3">DSM 11254</strain>
    </source>
</reference>
<protein>
    <submittedName>
        <fullName evidence="2">Uncharacterized protein</fullName>
    </submittedName>
</protein>
<name>A0A6I5ZUK7_9FIRM</name>
<dbReference type="AlphaFoldDB" id="A0A6I5ZUK7"/>
<evidence type="ECO:0000313" key="2">
    <source>
        <dbReference type="EMBL" id="QGP93398.1"/>
    </source>
</evidence>
<proteinExistence type="predicted"/>
<evidence type="ECO:0000313" key="3">
    <source>
        <dbReference type="Proteomes" id="UP000425916"/>
    </source>
</evidence>
<sequence length="85" mass="9899">MTREGMKRLDIWLPYNHPIWDYQPGLRARKAREWLDIAAMLEKRLARIEEKIDAVLAHGIADGNSLRKSVVEKQSSIDPDLFLEL</sequence>
<dbReference type="Proteomes" id="UP000425916">
    <property type="component" value="Chromosome"/>
</dbReference>
<organism evidence="2 3">
    <name type="scientific">Neomoorella glycerini</name>
    <dbReference type="NCBI Taxonomy" id="55779"/>
    <lineage>
        <taxon>Bacteria</taxon>
        <taxon>Bacillati</taxon>
        <taxon>Bacillota</taxon>
        <taxon>Clostridia</taxon>
        <taxon>Neomoorellales</taxon>
        <taxon>Neomoorellaceae</taxon>
        <taxon>Neomoorella</taxon>
    </lineage>
</organism>
<keyword evidence="1" id="KW-0175">Coiled coil</keyword>
<gene>
    <name evidence="2" type="ORF">MGLY_28060</name>
</gene>
<dbReference type="EMBL" id="CP046244">
    <property type="protein sequence ID" value="QGP93398.1"/>
    <property type="molecule type" value="Genomic_DNA"/>
</dbReference>